<dbReference type="AlphaFoldDB" id="A0A9P8CID1"/>
<dbReference type="GO" id="GO:0008270">
    <property type="term" value="F:zinc ion binding"/>
    <property type="evidence" value="ECO:0007669"/>
    <property type="project" value="UniProtKB-KW"/>
</dbReference>
<dbReference type="Proteomes" id="UP000887226">
    <property type="component" value="Unassembled WGS sequence"/>
</dbReference>
<name>A0A9P8CID1_9HELO</name>
<accession>A0A9P8CID1</accession>
<dbReference type="EMBL" id="MU253762">
    <property type="protein sequence ID" value="KAG9247827.1"/>
    <property type="molecule type" value="Genomic_DNA"/>
</dbReference>
<evidence type="ECO:0000313" key="4">
    <source>
        <dbReference type="Proteomes" id="UP000887226"/>
    </source>
</evidence>
<evidence type="ECO:0000256" key="1">
    <source>
        <dbReference type="PROSITE-ProRule" id="PRU00175"/>
    </source>
</evidence>
<reference evidence="3" key="1">
    <citation type="journal article" date="2021" name="IMA Fungus">
        <title>Genomic characterization of three marine fungi, including Emericellopsis atlantica sp. nov. with signatures of a generalist lifestyle and marine biomass degradation.</title>
        <authorList>
            <person name="Hagestad O.C."/>
            <person name="Hou L."/>
            <person name="Andersen J.H."/>
            <person name="Hansen E.H."/>
            <person name="Altermark B."/>
            <person name="Li C."/>
            <person name="Kuhnert E."/>
            <person name="Cox R.J."/>
            <person name="Crous P.W."/>
            <person name="Spatafora J.W."/>
            <person name="Lail K."/>
            <person name="Amirebrahimi M."/>
            <person name="Lipzen A."/>
            <person name="Pangilinan J."/>
            <person name="Andreopoulos W."/>
            <person name="Hayes R.D."/>
            <person name="Ng V."/>
            <person name="Grigoriev I.V."/>
            <person name="Jackson S.A."/>
            <person name="Sutton T.D.S."/>
            <person name="Dobson A.D.W."/>
            <person name="Rama T."/>
        </authorList>
    </citation>
    <scope>NUCLEOTIDE SEQUENCE</scope>
    <source>
        <strain evidence="3">TRa3180A</strain>
    </source>
</reference>
<dbReference type="PROSITE" id="PS50089">
    <property type="entry name" value="ZF_RING_2"/>
    <property type="match status" value="1"/>
</dbReference>
<proteinExistence type="predicted"/>
<evidence type="ECO:0000259" key="2">
    <source>
        <dbReference type="PROSITE" id="PS50089"/>
    </source>
</evidence>
<feature type="domain" description="RING-type" evidence="2">
    <location>
        <begin position="42"/>
        <end position="94"/>
    </location>
</feature>
<dbReference type="InterPro" id="IPR013083">
    <property type="entry name" value="Znf_RING/FYVE/PHD"/>
</dbReference>
<dbReference type="SUPFAM" id="SSF57850">
    <property type="entry name" value="RING/U-box"/>
    <property type="match status" value="1"/>
</dbReference>
<keyword evidence="4" id="KW-1185">Reference proteome</keyword>
<sequence length="377" mass="43371">METINTEKMQLIEAGTLESDREYIMSLARTSEEPSGESNLCCRVCYNFYHCPDEDGEIELPYTTPCGHTFGRTCYQEIIHRAKMLQTSSRCPYCATVLFQWTRWINLSVGVEIWNCISPGDNTPTLWFRCYVVDREDRHRNYDEVIPDFHVDISTLPLDEEFHIHVASRYKVDRTLEKQHEIVESFEDFQCACGRPQSDFGAYQRFSAKNLTLSDGKHETFQQVPADSIITSRHSTTRICFVAGPWPTMEARLRYVLSLSHIPTERSWDLMMFANLVDRREAPRRQTVQPLDVAIPVPVPVHTLAQLFQGFMKQTAGIIAHTQGWVAVIAARAAGIAVCAAQVARVIHDGVWNELWDEVWDETGEYRWLEMNGRRIG</sequence>
<keyword evidence="1" id="KW-0863">Zinc-finger</keyword>
<protein>
    <recommendedName>
        <fullName evidence="2">RING-type domain-containing protein</fullName>
    </recommendedName>
</protein>
<keyword evidence="1" id="KW-0862">Zinc</keyword>
<gene>
    <name evidence="3" type="ORF">BJ878DRAFT_129013</name>
</gene>
<keyword evidence="1" id="KW-0479">Metal-binding</keyword>
<comment type="caution">
    <text evidence="3">The sequence shown here is derived from an EMBL/GenBank/DDBJ whole genome shotgun (WGS) entry which is preliminary data.</text>
</comment>
<evidence type="ECO:0000313" key="3">
    <source>
        <dbReference type="EMBL" id="KAG9247827.1"/>
    </source>
</evidence>
<dbReference type="OrthoDB" id="264917at2759"/>
<organism evidence="3 4">
    <name type="scientific">Calycina marina</name>
    <dbReference type="NCBI Taxonomy" id="1763456"/>
    <lineage>
        <taxon>Eukaryota</taxon>
        <taxon>Fungi</taxon>
        <taxon>Dikarya</taxon>
        <taxon>Ascomycota</taxon>
        <taxon>Pezizomycotina</taxon>
        <taxon>Leotiomycetes</taxon>
        <taxon>Helotiales</taxon>
        <taxon>Pezizellaceae</taxon>
        <taxon>Calycina</taxon>
    </lineage>
</organism>
<dbReference type="Gene3D" id="3.30.40.10">
    <property type="entry name" value="Zinc/RING finger domain, C3HC4 (zinc finger)"/>
    <property type="match status" value="1"/>
</dbReference>
<dbReference type="InterPro" id="IPR001841">
    <property type="entry name" value="Znf_RING"/>
</dbReference>